<dbReference type="InterPro" id="IPR052894">
    <property type="entry name" value="AsmA-related"/>
</dbReference>
<dbReference type="PANTHER" id="PTHR30441">
    <property type="entry name" value="DUF748 DOMAIN-CONTAINING PROTEIN"/>
    <property type="match status" value="1"/>
</dbReference>
<dbReference type="InterPro" id="IPR019934">
    <property type="entry name" value="CHP03545"/>
</dbReference>
<comment type="caution">
    <text evidence="2">The sequence shown here is derived from an EMBL/GenBank/DDBJ whole genome shotgun (WGS) entry which is preliminary data.</text>
</comment>
<gene>
    <name evidence="2" type="ORF">AX660_06060</name>
</gene>
<organism evidence="2 3">
    <name type="scientific">Paraglaciecola hydrolytica</name>
    <dbReference type="NCBI Taxonomy" id="1799789"/>
    <lineage>
        <taxon>Bacteria</taxon>
        <taxon>Pseudomonadati</taxon>
        <taxon>Pseudomonadota</taxon>
        <taxon>Gammaproteobacteria</taxon>
        <taxon>Alteromonadales</taxon>
        <taxon>Alteromonadaceae</taxon>
        <taxon>Paraglaciecola</taxon>
    </lineage>
</organism>
<dbReference type="PANTHER" id="PTHR30441:SF8">
    <property type="entry name" value="DUF748 DOMAIN-CONTAINING PROTEIN"/>
    <property type="match status" value="1"/>
</dbReference>
<evidence type="ECO:0000313" key="2">
    <source>
        <dbReference type="EMBL" id="KXI29614.1"/>
    </source>
</evidence>
<feature type="transmembrane region" description="Helical" evidence="1">
    <location>
        <begin position="7"/>
        <end position="32"/>
    </location>
</feature>
<keyword evidence="3" id="KW-1185">Reference proteome</keyword>
<sequence>MKNIIRWPGLIAFFVVVGLISALVILFLDFWIKLAAQKGLEAATGAEVNISQVEHTFSPFGVSFIGVQLTDPKSPSTNQLEAQVISANIELSPLLLRKVIIDQLTMTGVQFGTTRNSAGQVYRQPDDSESVSSSLFPDAKDLPSVDEVLAKSPLKTTKAIETTQQAYEQHKDKLSEQYANLPSKDKLSDYKKRIEVLSKTDYKNPADLLAAKEEFEKLKQEIKADKAVFNEFKESLQTAKQDLGPKLAQLKAAPGQDYEQLKSLVAGDAGAISDVTTMVFGETAGEWSGYALAALDILAPMLKNKEQQQQEVVIAEGRWISFGDTSGLPELWIKQADISLSWQQEQILSTWQDITYQHDIIGRPTVFKVDSSASSLWQSLKLNGDFWLKDSGINAQQKWQLAGLKLQDISLVEQDKLSSKLLKGLLSSNGEIKVNQNAVSGDAAINLAELAMQATGENKLTRIIAQTLNQMQQLQINTNVAGAIGDLDLSFSSDLNKQLGSALLANIGKEEQGKLDELKQKLDSQMQGALGTQDSQYSEWLDWEKLVDGDMNSLEDMLNAKMTGALDKKKDELKDKLKGKLFGN</sequence>
<dbReference type="NCBIfam" id="TIGR03545">
    <property type="entry name" value="TIGR03545 family protein"/>
    <property type="match status" value="1"/>
</dbReference>
<name>A0A136A327_9ALTE</name>
<dbReference type="GO" id="GO:0005886">
    <property type="term" value="C:plasma membrane"/>
    <property type="evidence" value="ECO:0007669"/>
    <property type="project" value="TreeGrafter"/>
</dbReference>
<dbReference type="STRING" id="1799789.AX660_06060"/>
<keyword evidence="1" id="KW-1133">Transmembrane helix</keyword>
<dbReference type="RefSeq" id="WP_068372398.1">
    <property type="nucleotide sequence ID" value="NZ_LSNE01000003.1"/>
</dbReference>
<proteinExistence type="predicted"/>
<evidence type="ECO:0000256" key="1">
    <source>
        <dbReference type="SAM" id="Phobius"/>
    </source>
</evidence>
<protein>
    <recommendedName>
        <fullName evidence="4">TIGR03545 family protein</fullName>
    </recommendedName>
</protein>
<accession>A0A136A327</accession>
<evidence type="ECO:0008006" key="4">
    <source>
        <dbReference type="Google" id="ProtNLM"/>
    </source>
</evidence>
<dbReference type="GO" id="GO:0090313">
    <property type="term" value="P:regulation of protein targeting to membrane"/>
    <property type="evidence" value="ECO:0007669"/>
    <property type="project" value="TreeGrafter"/>
</dbReference>
<reference evidence="3" key="1">
    <citation type="submission" date="2016-02" db="EMBL/GenBank/DDBJ databases">
        <authorList>
            <person name="Schultz-Johansen M."/>
            <person name="Glaring M.A."/>
            <person name="Bech P.K."/>
            <person name="Stougaard P."/>
        </authorList>
    </citation>
    <scope>NUCLEOTIDE SEQUENCE [LARGE SCALE GENOMIC DNA]</scope>
    <source>
        <strain evidence="3">S66</strain>
    </source>
</reference>
<dbReference type="OrthoDB" id="5752177at2"/>
<evidence type="ECO:0000313" key="3">
    <source>
        <dbReference type="Proteomes" id="UP000070299"/>
    </source>
</evidence>
<dbReference type="EMBL" id="LSNE01000003">
    <property type="protein sequence ID" value="KXI29614.1"/>
    <property type="molecule type" value="Genomic_DNA"/>
</dbReference>
<dbReference type="AlphaFoldDB" id="A0A136A327"/>
<keyword evidence="1" id="KW-0812">Transmembrane</keyword>
<keyword evidence="1" id="KW-0472">Membrane</keyword>
<dbReference type="Proteomes" id="UP000070299">
    <property type="component" value="Unassembled WGS sequence"/>
</dbReference>